<dbReference type="Pfam" id="PF01341">
    <property type="entry name" value="Glyco_hydro_6"/>
    <property type="match status" value="1"/>
</dbReference>
<feature type="signal peptide" evidence="11">
    <location>
        <begin position="1"/>
        <end position="16"/>
    </location>
</feature>
<evidence type="ECO:0000256" key="4">
    <source>
        <dbReference type="ARBA" id="ARBA00023277"/>
    </source>
</evidence>
<feature type="binding site" evidence="8">
    <location>
        <position position="91"/>
    </location>
    <ligand>
        <name>substrate</name>
    </ligand>
</feature>
<feature type="binding site" evidence="8">
    <location>
        <position position="218"/>
    </location>
    <ligand>
        <name>substrate</name>
    </ligand>
</feature>
<gene>
    <name evidence="12" type="primary">CEL6C</name>
    <name evidence="12" type="ORF">IFR04_004236</name>
</gene>
<feature type="binding site" evidence="8">
    <location>
        <position position="93"/>
    </location>
    <ligand>
        <name>substrate</name>
    </ligand>
</feature>
<organism evidence="12 13">
    <name type="scientific">Cadophora malorum</name>
    <dbReference type="NCBI Taxonomy" id="108018"/>
    <lineage>
        <taxon>Eukaryota</taxon>
        <taxon>Fungi</taxon>
        <taxon>Dikarya</taxon>
        <taxon>Ascomycota</taxon>
        <taxon>Pezizomycotina</taxon>
        <taxon>Leotiomycetes</taxon>
        <taxon>Helotiales</taxon>
        <taxon>Ploettnerulaceae</taxon>
        <taxon>Cadophora</taxon>
    </lineage>
</organism>
<comment type="similarity">
    <text evidence="11">Belongs to the glycosyl hydrolase family 6.</text>
</comment>
<dbReference type="PROSITE" id="PS00656">
    <property type="entry name" value="GLYCOSYL_HYDROL_F6_2"/>
    <property type="match status" value="1"/>
</dbReference>
<keyword evidence="3 11" id="KW-0136">Cellulose degradation</keyword>
<feature type="active site" description="Proton donor" evidence="7 10">
    <location>
        <position position="170"/>
    </location>
</feature>
<dbReference type="PANTHER" id="PTHR34876:SF2">
    <property type="entry name" value="GLUCANASE"/>
    <property type="match status" value="1"/>
</dbReference>
<dbReference type="Proteomes" id="UP000664132">
    <property type="component" value="Unassembled WGS sequence"/>
</dbReference>
<feature type="chain" id="PRO_5034852650" description="Glucanase" evidence="11">
    <location>
        <begin position="17"/>
        <end position="397"/>
    </location>
</feature>
<dbReference type="PRINTS" id="PR00733">
    <property type="entry name" value="GLHYDRLASE6"/>
</dbReference>
<evidence type="ECO:0000313" key="13">
    <source>
        <dbReference type="Proteomes" id="UP000664132"/>
    </source>
</evidence>
<accession>A0A8H8BSF3</accession>
<keyword evidence="5 11" id="KW-0326">Glycosidase</keyword>
<dbReference type="GO" id="GO:0004553">
    <property type="term" value="F:hydrolase activity, hydrolyzing O-glycosyl compounds"/>
    <property type="evidence" value="ECO:0007669"/>
    <property type="project" value="InterPro"/>
</dbReference>
<dbReference type="SUPFAM" id="SSF51989">
    <property type="entry name" value="Glycosyl hydrolases family 6, cellulases"/>
    <property type="match status" value="1"/>
</dbReference>
<dbReference type="GO" id="GO:0030245">
    <property type="term" value="P:cellulose catabolic process"/>
    <property type="evidence" value="ECO:0007669"/>
    <property type="project" value="UniProtKB-KW"/>
</dbReference>
<dbReference type="PIRSF" id="PIRSF001100">
    <property type="entry name" value="Beta_cellobiohydrolase"/>
    <property type="match status" value="1"/>
</dbReference>
<keyword evidence="6 11" id="KW-0624">Polysaccharide degradation</keyword>
<dbReference type="EMBL" id="JAFJYH010000046">
    <property type="protein sequence ID" value="KAG4422615.1"/>
    <property type="molecule type" value="Genomic_DNA"/>
</dbReference>
<sequence>MKYFFGLAACAALALAVPAPTETIEKKDNIQARAACASAVTLAPGSNPFASRTLHANSIYAAKVADAVAAMSDESLKTKAAAVGKVGTFLWIDTISRIPVVAPTLAEVPCGDILGLVIYDLPGRDCAAKASNGELAVGELARYKSEYIDPIVAAIKAAPNVAIALVIEPDSLPNLVTNANLTSCQASSQGYKDGVAYALKSLNLPNVAMYVDAGHGGWLGWDANLKPGAEMLASAYKAAGSPKQVFGIATNVAGWNAWSMNPGEFEKASDAKYNKCQDEKRYIAAFAPALKTAGMPNHAIIDTGRNAVQGLRLEWGDWCNVNGAGFGVRPTSSTSDSLVDAFVWVKPGGESDGVSDPSADRYDSFCGHADAFTPSPQAGQWNQAYFEMLVKNAKPSF</sequence>
<reference evidence="12" key="1">
    <citation type="submission" date="2021-02" db="EMBL/GenBank/DDBJ databases">
        <title>Genome sequence Cadophora malorum strain M34.</title>
        <authorList>
            <person name="Stefanovic E."/>
            <person name="Vu D."/>
            <person name="Scully C."/>
            <person name="Dijksterhuis J."/>
            <person name="Roader J."/>
            <person name="Houbraken J."/>
        </authorList>
    </citation>
    <scope>NUCLEOTIDE SEQUENCE</scope>
    <source>
        <strain evidence="12">M34</strain>
    </source>
</reference>
<keyword evidence="1 11" id="KW-0732">Signal</keyword>
<dbReference type="InterPro" id="IPR016288">
    <property type="entry name" value="Beta_cellobiohydrolase"/>
</dbReference>
<evidence type="ECO:0000256" key="7">
    <source>
        <dbReference type="PIRSR" id="PIRSR001100-1"/>
    </source>
</evidence>
<dbReference type="InterPro" id="IPR001524">
    <property type="entry name" value="Glyco_hydro_6_CS"/>
</dbReference>
<keyword evidence="4 11" id="KW-0119">Carbohydrate metabolism</keyword>
<dbReference type="OrthoDB" id="64893at2759"/>
<name>A0A8H8BSF3_9HELO</name>
<evidence type="ECO:0000256" key="8">
    <source>
        <dbReference type="PIRSR" id="PIRSR001100-2"/>
    </source>
</evidence>
<dbReference type="InterPro" id="IPR036434">
    <property type="entry name" value="Beta_cellobiohydrolase_sf"/>
</dbReference>
<feature type="binding site" evidence="8">
    <location>
        <position position="346"/>
    </location>
    <ligand>
        <name>substrate</name>
    </ligand>
</feature>
<comment type="caution">
    <text evidence="12">The sequence shown here is derived from an EMBL/GenBank/DDBJ whole genome shotgun (WGS) entry which is preliminary data.</text>
</comment>
<proteinExistence type="inferred from homology"/>
<evidence type="ECO:0000313" key="12">
    <source>
        <dbReference type="EMBL" id="KAG4422615.1"/>
    </source>
</evidence>
<keyword evidence="13" id="KW-1185">Reference proteome</keyword>
<dbReference type="AlphaFoldDB" id="A0A8H8BSF3"/>
<dbReference type="Gene3D" id="3.20.20.40">
    <property type="entry name" value="1, 4-beta cellobiohydrolase"/>
    <property type="match status" value="1"/>
</dbReference>
<protein>
    <recommendedName>
        <fullName evidence="11">Glucanase</fullName>
        <ecNumber evidence="11">3.2.1.-</ecNumber>
    </recommendedName>
</protein>
<dbReference type="PROSITE" id="PS00655">
    <property type="entry name" value="GLYCOSYL_HYDROL_F6_1"/>
    <property type="match status" value="1"/>
</dbReference>
<evidence type="ECO:0000256" key="11">
    <source>
        <dbReference type="RuleBase" id="RU361186"/>
    </source>
</evidence>
<evidence type="ECO:0000256" key="10">
    <source>
        <dbReference type="PROSITE-ProRule" id="PRU10057"/>
    </source>
</evidence>
<evidence type="ECO:0000256" key="9">
    <source>
        <dbReference type="PROSITE-ProRule" id="PRU10056"/>
    </source>
</evidence>
<feature type="binding site" evidence="8">
    <location>
        <position position="350"/>
    </location>
    <ligand>
        <name>substrate</name>
    </ligand>
</feature>
<evidence type="ECO:0000256" key="1">
    <source>
        <dbReference type="ARBA" id="ARBA00022729"/>
    </source>
</evidence>
<dbReference type="EC" id="3.2.1.-" evidence="11"/>
<evidence type="ECO:0000256" key="5">
    <source>
        <dbReference type="ARBA" id="ARBA00023295"/>
    </source>
</evidence>
<feature type="binding site" evidence="8">
    <location>
        <position position="215"/>
    </location>
    <ligand>
        <name>substrate</name>
    </ligand>
</feature>
<feature type="active site" description="Proton acceptor" evidence="7">
    <location>
        <position position="352"/>
    </location>
</feature>
<keyword evidence="2 11" id="KW-0378">Hydrolase</keyword>
<dbReference type="FunFam" id="3.20.20.40:FF:000001">
    <property type="entry name" value="Glucanase"/>
    <property type="match status" value="1"/>
</dbReference>
<feature type="binding site" evidence="8">
    <location>
        <position position="318"/>
    </location>
    <ligand>
        <name>substrate</name>
    </ligand>
</feature>
<dbReference type="PANTHER" id="PTHR34876">
    <property type="match status" value="1"/>
</dbReference>
<evidence type="ECO:0000256" key="3">
    <source>
        <dbReference type="ARBA" id="ARBA00023001"/>
    </source>
</evidence>
<feature type="active site" evidence="9">
    <location>
        <position position="125"/>
    </location>
</feature>
<evidence type="ECO:0000256" key="2">
    <source>
        <dbReference type="ARBA" id="ARBA00022801"/>
    </source>
</evidence>
<evidence type="ECO:0000256" key="6">
    <source>
        <dbReference type="ARBA" id="ARBA00023326"/>
    </source>
</evidence>